<dbReference type="Gene3D" id="3.40.50.150">
    <property type="entry name" value="Vaccinia Virus protein VP39"/>
    <property type="match status" value="1"/>
</dbReference>
<dbReference type="GO" id="GO:0003677">
    <property type="term" value="F:DNA binding"/>
    <property type="evidence" value="ECO:0007669"/>
    <property type="project" value="InterPro"/>
</dbReference>
<dbReference type="EMBL" id="DSXI01000316">
    <property type="protein sequence ID" value="HGS05150.1"/>
    <property type="molecule type" value="Genomic_DNA"/>
</dbReference>
<dbReference type="SUPFAM" id="SSF53335">
    <property type="entry name" value="S-adenosyl-L-methionine-dependent methyltransferases"/>
    <property type="match status" value="1"/>
</dbReference>
<dbReference type="InterPro" id="IPR002941">
    <property type="entry name" value="DNA_methylase_N4/N6"/>
</dbReference>
<evidence type="ECO:0000256" key="2">
    <source>
        <dbReference type="ARBA" id="ARBA00022679"/>
    </source>
</evidence>
<gene>
    <name evidence="4" type="ORF">ENT08_05335</name>
</gene>
<keyword evidence="1" id="KW-0489">Methyltransferase</keyword>
<organism evidence="4">
    <name type="scientific">Desulfobacca acetoxidans</name>
    <dbReference type="NCBI Taxonomy" id="60893"/>
    <lineage>
        <taxon>Bacteria</taxon>
        <taxon>Pseudomonadati</taxon>
        <taxon>Thermodesulfobacteriota</taxon>
        <taxon>Desulfobaccia</taxon>
        <taxon>Desulfobaccales</taxon>
        <taxon>Desulfobaccaceae</taxon>
        <taxon>Desulfobacca</taxon>
    </lineage>
</organism>
<feature type="domain" description="DNA methylase N-4/N-6" evidence="3">
    <location>
        <begin position="37"/>
        <end position="90"/>
    </location>
</feature>
<dbReference type="GO" id="GO:0032259">
    <property type="term" value="P:methylation"/>
    <property type="evidence" value="ECO:0007669"/>
    <property type="project" value="UniProtKB-KW"/>
</dbReference>
<evidence type="ECO:0000256" key="1">
    <source>
        <dbReference type="ARBA" id="ARBA00022603"/>
    </source>
</evidence>
<name>A0A7V4G851_9BACT</name>
<keyword evidence="2" id="KW-0808">Transferase</keyword>
<protein>
    <recommendedName>
        <fullName evidence="3">DNA methylase N-4/N-6 domain-containing protein</fullName>
    </recommendedName>
</protein>
<proteinExistence type="predicted"/>
<evidence type="ECO:0000313" key="4">
    <source>
        <dbReference type="EMBL" id="HGS05150.1"/>
    </source>
</evidence>
<accession>A0A7V4G851</accession>
<dbReference type="InterPro" id="IPR029063">
    <property type="entry name" value="SAM-dependent_MTases_sf"/>
</dbReference>
<dbReference type="AlphaFoldDB" id="A0A7V4G851"/>
<comment type="caution">
    <text evidence="4">The sequence shown here is derived from an EMBL/GenBank/DDBJ whole genome shotgun (WGS) entry which is preliminary data.</text>
</comment>
<dbReference type="Pfam" id="PF01555">
    <property type="entry name" value="N6_N4_Mtase"/>
    <property type="match status" value="1"/>
</dbReference>
<dbReference type="GO" id="GO:0008170">
    <property type="term" value="F:N-methyltransferase activity"/>
    <property type="evidence" value="ECO:0007669"/>
    <property type="project" value="InterPro"/>
</dbReference>
<reference evidence="4" key="1">
    <citation type="journal article" date="2020" name="mSystems">
        <title>Genome- and Community-Level Interaction Insights into Carbon Utilization and Element Cycling Functions of Hydrothermarchaeota in Hydrothermal Sediment.</title>
        <authorList>
            <person name="Zhou Z."/>
            <person name="Liu Y."/>
            <person name="Xu W."/>
            <person name="Pan J."/>
            <person name="Luo Z.H."/>
            <person name="Li M."/>
        </authorList>
    </citation>
    <scope>NUCLEOTIDE SEQUENCE [LARGE SCALE GENOMIC DNA]</scope>
    <source>
        <strain evidence="4">SpSt-548</strain>
    </source>
</reference>
<sequence>MITMATADTYLTDSSADSIRAAVHSREPVAGYTHSFYRYPARFSPLFARAIIETFTIPGDLVLDVFMGGGTSLVEARALGRIAVGTDINRLSVFISKVKTTVFSKYELANILQWAEALVKQIKLNNPPLRAFDWAEKGYQRNISGKSTWPIRKTIELALAQLDKLPEKRQQSFARCALLKTAQWALDCRQEVPAAKQFRHQFLNYIEEMTRGAWEYAKAVRVGNRLYNLVGPRRTLCLNRSAAGIEADERIKSFPTPRLILTSPPYPGVHVLYHRWQVEGRRETPAPFWIANCLDGSGASFYTFGHREQKDLKGYYEKAFAAFSSLAKIADERTILVQLVGFSEPSWQLPKFLSVLEMAGFTEVQFPVLANSSDGRLWRCIPNRKWYADQKGAIAASKEVVLFHRLS</sequence>
<evidence type="ECO:0000259" key="3">
    <source>
        <dbReference type="Pfam" id="PF01555"/>
    </source>
</evidence>